<dbReference type="SUPFAM" id="SSF55073">
    <property type="entry name" value="Nucleotide cyclase"/>
    <property type="match status" value="1"/>
</dbReference>
<organism evidence="4">
    <name type="scientific">marine sediment metagenome</name>
    <dbReference type="NCBI Taxonomy" id="412755"/>
    <lineage>
        <taxon>unclassified sequences</taxon>
        <taxon>metagenomes</taxon>
        <taxon>ecological metagenomes</taxon>
    </lineage>
</organism>
<dbReference type="InterPro" id="IPR037522">
    <property type="entry name" value="HD_GYP_dom"/>
</dbReference>
<dbReference type="PROSITE" id="PS51832">
    <property type="entry name" value="HD_GYP"/>
    <property type="match status" value="1"/>
</dbReference>
<dbReference type="Pfam" id="PF13487">
    <property type="entry name" value="HD_5"/>
    <property type="match status" value="1"/>
</dbReference>
<dbReference type="AlphaFoldDB" id="A0A0F8W8Y5"/>
<dbReference type="PANTHER" id="PTHR45228">
    <property type="entry name" value="CYCLIC DI-GMP PHOSPHODIESTERASE TM_0186-RELATED"/>
    <property type="match status" value="1"/>
</dbReference>
<dbReference type="PROSITE" id="PS51831">
    <property type="entry name" value="HD"/>
    <property type="match status" value="1"/>
</dbReference>
<dbReference type="EMBL" id="LAZR01066589">
    <property type="protein sequence ID" value="KKK53277.1"/>
    <property type="molecule type" value="Genomic_DNA"/>
</dbReference>
<reference evidence="4" key="1">
    <citation type="journal article" date="2015" name="Nature">
        <title>Complex archaea that bridge the gap between prokaryotes and eukaryotes.</title>
        <authorList>
            <person name="Spang A."/>
            <person name="Saw J.H."/>
            <person name="Jorgensen S.L."/>
            <person name="Zaremba-Niedzwiedzka K."/>
            <person name="Martijn J."/>
            <person name="Lind A.E."/>
            <person name="van Eijk R."/>
            <person name="Schleper C."/>
            <person name="Guy L."/>
            <person name="Ettema T.J."/>
        </authorList>
    </citation>
    <scope>NUCLEOTIDE SEQUENCE</scope>
</reference>
<dbReference type="InterPro" id="IPR006674">
    <property type="entry name" value="HD_domain"/>
</dbReference>
<dbReference type="NCBIfam" id="TIGR00277">
    <property type="entry name" value="HDIG"/>
    <property type="match status" value="1"/>
</dbReference>
<dbReference type="InterPro" id="IPR006675">
    <property type="entry name" value="HDIG_dom"/>
</dbReference>
<dbReference type="Gene3D" id="1.10.3210.10">
    <property type="entry name" value="Hypothetical protein af1432"/>
    <property type="match status" value="1"/>
</dbReference>
<dbReference type="SMART" id="SM00471">
    <property type="entry name" value="HDc"/>
    <property type="match status" value="1"/>
</dbReference>
<feature type="domain" description="HD" evidence="2">
    <location>
        <begin position="94"/>
        <end position="216"/>
    </location>
</feature>
<evidence type="ECO:0008006" key="5">
    <source>
        <dbReference type="Google" id="ProtNLM"/>
    </source>
</evidence>
<proteinExistence type="predicted"/>
<comment type="caution">
    <text evidence="4">The sequence shown here is derived from an EMBL/GenBank/DDBJ whole genome shotgun (WGS) entry which is preliminary data.</text>
</comment>
<dbReference type="SUPFAM" id="SSF109604">
    <property type="entry name" value="HD-domain/PDEase-like"/>
    <property type="match status" value="1"/>
</dbReference>
<dbReference type="InterPro" id="IPR043128">
    <property type="entry name" value="Rev_trsase/Diguanyl_cyclase"/>
</dbReference>
<dbReference type="Gene3D" id="3.30.70.270">
    <property type="match status" value="1"/>
</dbReference>
<feature type="non-terminal residue" evidence="4">
    <location>
        <position position="257"/>
    </location>
</feature>
<dbReference type="InterPro" id="IPR003607">
    <property type="entry name" value="HD/PDEase_dom"/>
</dbReference>
<evidence type="ECO:0000259" key="3">
    <source>
        <dbReference type="PROSITE" id="PS51832"/>
    </source>
</evidence>
<dbReference type="InterPro" id="IPR029787">
    <property type="entry name" value="Nucleotide_cyclase"/>
</dbReference>
<evidence type="ECO:0000259" key="1">
    <source>
        <dbReference type="PROSITE" id="PS50887"/>
    </source>
</evidence>
<dbReference type="InterPro" id="IPR052020">
    <property type="entry name" value="Cyclic_di-GMP/3'3'-cGAMP_PDE"/>
</dbReference>
<dbReference type="CDD" id="cd00077">
    <property type="entry name" value="HDc"/>
    <property type="match status" value="1"/>
</dbReference>
<gene>
    <name evidence="4" type="ORF">LCGC14_3096410</name>
</gene>
<protein>
    <recommendedName>
        <fullName evidence="5">HD-GYP domain-containing protein</fullName>
    </recommendedName>
</protein>
<feature type="domain" description="HD-GYP" evidence="3">
    <location>
        <begin position="72"/>
        <end position="257"/>
    </location>
</feature>
<evidence type="ECO:0000259" key="2">
    <source>
        <dbReference type="PROSITE" id="PS51831"/>
    </source>
</evidence>
<sequence length="257" mass="28156">MARRMDSNGNKVTISLGVASFPDVAGSAEELIYGADAAMYWAKSTGKNRVGRWDRLVSRKAEGAAPWSLTDRAVRAPDVVAALVAALAAKDPITSAHTERCSWYAAKLAEELRLPEEERMVVRVAALLHDIGKLAVPDEVLFKPGPLTEEEWVQMRQHPSAALHVLGQIRSIAEATPAIVHHHEHFDGSGYPDGLAGEEIPVVSRILLVTDAFDAMTTDRPYRKAMPVEAAVEELERNCGNQFDPRVVEAFLEVLSR</sequence>
<name>A0A0F8W8Y5_9ZZZZ</name>
<accession>A0A0F8W8Y5</accession>
<dbReference type="InterPro" id="IPR000160">
    <property type="entry name" value="GGDEF_dom"/>
</dbReference>
<evidence type="ECO:0000313" key="4">
    <source>
        <dbReference type="EMBL" id="KKK53277.1"/>
    </source>
</evidence>
<dbReference type="PANTHER" id="PTHR45228:SF4">
    <property type="entry name" value="LIPOPROTEIN"/>
    <property type="match status" value="1"/>
</dbReference>
<dbReference type="PROSITE" id="PS50887">
    <property type="entry name" value="GGDEF"/>
    <property type="match status" value="1"/>
</dbReference>
<feature type="domain" description="GGDEF" evidence="1">
    <location>
        <begin position="1"/>
        <end position="55"/>
    </location>
</feature>